<dbReference type="AlphaFoldDB" id="A0A6L2PCN9"/>
<proteinExistence type="predicted"/>
<keyword evidence="3" id="KW-1185">Reference proteome</keyword>
<organism evidence="2 3">
    <name type="scientific">Coptotermes formosanus</name>
    <name type="common">Formosan subterranean termite</name>
    <dbReference type="NCBI Taxonomy" id="36987"/>
    <lineage>
        <taxon>Eukaryota</taxon>
        <taxon>Metazoa</taxon>
        <taxon>Ecdysozoa</taxon>
        <taxon>Arthropoda</taxon>
        <taxon>Hexapoda</taxon>
        <taxon>Insecta</taxon>
        <taxon>Pterygota</taxon>
        <taxon>Neoptera</taxon>
        <taxon>Polyneoptera</taxon>
        <taxon>Dictyoptera</taxon>
        <taxon>Blattodea</taxon>
        <taxon>Blattoidea</taxon>
        <taxon>Termitoidae</taxon>
        <taxon>Rhinotermitidae</taxon>
        <taxon>Coptotermes</taxon>
    </lineage>
</organism>
<gene>
    <name evidence="2" type="ORF">Cfor_05008</name>
</gene>
<dbReference type="InterPro" id="IPR036397">
    <property type="entry name" value="RNaseH_sf"/>
</dbReference>
<accession>A0A6L2PCN9</accession>
<evidence type="ECO:0000313" key="3">
    <source>
        <dbReference type="Proteomes" id="UP000502823"/>
    </source>
</evidence>
<sequence length="140" mass="15911">MLDDAHFDRPDCVNKQNRSGANPNESHVKPLHSQRGRVCSGILALGIIGPYFFEDETGNAVTVTSDRYVHMVNEFLLPELRRRDVDLATFSFQQDEATAHTARQSMNTLISVFERRIISRYGDVSWPAFPADLLAYDFFS</sequence>
<reference evidence="3" key="1">
    <citation type="submission" date="2020-01" db="EMBL/GenBank/DDBJ databases">
        <title>Draft genome sequence of the Termite Coptotermes fromosanus.</title>
        <authorList>
            <person name="Itakura S."/>
            <person name="Yosikawa Y."/>
            <person name="Umezawa K."/>
        </authorList>
    </citation>
    <scope>NUCLEOTIDE SEQUENCE [LARGE SCALE GENOMIC DNA]</scope>
</reference>
<evidence type="ECO:0000313" key="2">
    <source>
        <dbReference type="EMBL" id="GFG29190.1"/>
    </source>
</evidence>
<dbReference type="PANTHER" id="PTHR47326">
    <property type="entry name" value="TRANSPOSABLE ELEMENT TC3 TRANSPOSASE-LIKE PROTEIN"/>
    <property type="match status" value="1"/>
</dbReference>
<name>A0A6L2PCN9_COPFO</name>
<evidence type="ECO:0008006" key="4">
    <source>
        <dbReference type="Google" id="ProtNLM"/>
    </source>
</evidence>
<evidence type="ECO:0000256" key="1">
    <source>
        <dbReference type="SAM" id="MobiDB-lite"/>
    </source>
</evidence>
<dbReference type="Gene3D" id="3.30.420.10">
    <property type="entry name" value="Ribonuclease H-like superfamily/Ribonuclease H"/>
    <property type="match status" value="1"/>
</dbReference>
<dbReference type="InParanoid" id="A0A6L2PCN9"/>
<protein>
    <recommendedName>
        <fullName evidence="4">Tc1-like transposase DDE domain-containing protein</fullName>
    </recommendedName>
</protein>
<feature type="compositionally biased region" description="Polar residues" evidence="1">
    <location>
        <begin position="14"/>
        <end position="25"/>
    </location>
</feature>
<feature type="region of interest" description="Disordered" evidence="1">
    <location>
        <begin position="1"/>
        <end position="32"/>
    </location>
</feature>
<dbReference type="OrthoDB" id="8187225at2759"/>
<dbReference type="GO" id="GO:0003676">
    <property type="term" value="F:nucleic acid binding"/>
    <property type="evidence" value="ECO:0007669"/>
    <property type="project" value="InterPro"/>
</dbReference>
<dbReference type="PANTHER" id="PTHR47326:SF1">
    <property type="entry name" value="HTH PSQ-TYPE DOMAIN-CONTAINING PROTEIN"/>
    <property type="match status" value="1"/>
</dbReference>
<comment type="caution">
    <text evidence="2">The sequence shown here is derived from an EMBL/GenBank/DDBJ whole genome shotgun (WGS) entry which is preliminary data.</text>
</comment>
<dbReference type="Proteomes" id="UP000502823">
    <property type="component" value="Unassembled WGS sequence"/>
</dbReference>
<feature type="compositionally biased region" description="Basic and acidic residues" evidence="1">
    <location>
        <begin position="1"/>
        <end position="12"/>
    </location>
</feature>
<dbReference type="EMBL" id="BLKM01003593">
    <property type="protein sequence ID" value="GFG29190.1"/>
    <property type="molecule type" value="Genomic_DNA"/>
</dbReference>